<dbReference type="PANTHER" id="PTHR39327">
    <property type="match status" value="1"/>
</dbReference>
<dbReference type="Proteomes" id="UP001143304">
    <property type="component" value="Unassembled WGS sequence"/>
</dbReference>
<name>A0ABT3T443_9GAMM</name>
<dbReference type="EMBL" id="SHNO01000001">
    <property type="protein sequence ID" value="MCX2977013.1"/>
    <property type="molecule type" value="Genomic_DNA"/>
</dbReference>
<dbReference type="Gene3D" id="3.10.620.30">
    <property type="match status" value="1"/>
</dbReference>
<sequence>MQKLAYSRYGPETVRLVDEWEAAIENMQRLSHEDKLIEANRFFNTRIQWAQDPDTWGRPDYWATPLETMGRGMADCEDFAIAKYITLILAGVDSSQLRITYVKAQLPSEGGPALTAHMVLAYYPSANADPLILDNLITEILPASQRSDLTPVYGFNSLGIWVGGARNPASREPESRLSRWRDLLRRAAEEGLG</sequence>
<dbReference type="PANTHER" id="PTHR39327:SF1">
    <property type="entry name" value="BLR5470 PROTEIN"/>
    <property type="match status" value="1"/>
</dbReference>
<proteinExistence type="predicted"/>
<dbReference type="Pfam" id="PF06035">
    <property type="entry name" value="Peptidase_C93"/>
    <property type="match status" value="1"/>
</dbReference>
<protein>
    <submittedName>
        <fullName evidence="1">Transglutaminase</fullName>
    </submittedName>
</protein>
<organism evidence="1 2">
    <name type="scientific">Candidatus Marimicrobium litorale</name>
    <dbReference type="NCBI Taxonomy" id="2518991"/>
    <lineage>
        <taxon>Bacteria</taxon>
        <taxon>Pseudomonadati</taxon>
        <taxon>Pseudomonadota</taxon>
        <taxon>Gammaproteobacteria</taxon>
        <taxon>Cellvibrionales</taxon>
        <taxon>Halieaceae</taxon>
        <taxon>Marimicrobium</taxon>
    </lineage>
</organism>
<reference evidence="1" key="1">
    <citation type="submission" date="2019-02" db="EMBL/GenBank/DDBJ databases">
        <authorList>
            <person name="Li S.-H."/>
        </authorList>
    </citation>
    <scope>NUCLEOTIDE SEQUENCE</scope>
    <source>
        <strain evidence="1">IMCC11814</strain>
    </source>
</reference>
<dbReference type="InterPro" id="IPR010319">
    <property type="entry name" value="Transglutaminase-like_Cys_pept"/>
</dbReference>
<accession>A0ABT3T443</accession>
<comment type="caution">
    <text evidence="1">The sequence shown here is derived from an EMBL/GenBank/DDBJ whole genome shotgun (WGS) entry which is preliminary data.</text>
</comment>
<keyword evidence="2" id="KW-1185">Reference proteome</keyword>
<evidence type="ECO:0000313" key="2">
    <source>
        <dbReference type="Proteomes" id="UP001143304"/>
    </source>
</evidence>
<evidence type="ECO:0000313" key="1">
    <source>
        <dbReference type="EMBL" id="MCX2977013.1"/>
    </source>
</evidence>
<gene>
    <name evidence="1" type="ORF">EYC82_06565</name>
</gene>